<organism evidence="1 2">
    <name type="scientific">Symbiodinium microadriaticum</name>
    <name type="common">Dinoflagellate</name>
    <name type="synonym">Zooxanthella microadriatica</name>
    <dbReference type="NCBI Taxonomy" id="2951"/>
    <lineage>
        <taxon>Eukaryota</taxon>
        <taxon>Sar</taxon>
        <taxon>Alveolata</taxon>
        <taxon>Dinophyceae</taxon>
        <taxon>Suessiales</taxon>
        <taxon>Symbiodiniaceae</taxon>
        <taxon>Symbiodinium</taxon>
    </lineage>
</organism>
<dbReference type="OrthoDB" id="436904at2759"/>
<keyword evidence="2" id="KW-1185">Reference proteome</keyword>
<dbReference type="Proteomes" id="UP000186817">
    <property type="component" value="Unassembled WGS sequence"/>
</dbReference>
<accession>A0A1Q9DDA5</accession>
<reference evidence="1 2" key="1">
    <citation type="submission" date="2016-02" db="EMBL/GenBank/DDBJ databases">
        <title>Genome analysis of coral dinoflagellate symbionts highlights evolutionary adaptations to a symbiotic lifestyle.</title>
        <authorList>
            <person name="Aranda M."/>
            <person name="Li Y."/>
            <person name="Liew Y.J."/>
            <person name="Baumgarten S."/>
            <person name="Simakov O."/>
            <person name="Wilson M."/>
            <person name="Piel J."/>
            <person name="Ashoor H."/>
            <person name="Bougouffa S."/>
            <person name="Bajic V.B."/>
            <person name="Ryu T."/>
            <person name="Ravasi T."/>
            <person name="Bayer T."/>
            <person name="Micklem G."/>
            <person name="Kim H."/>
            <person name="Bhak J."/>
            <person name="Lajeunesse T.C."/>
            <person name="Voolstra C.R."/>
        </authorList>
    </citation>
    <scope>NUCLEOTIDE SEQUENCE [LARGE SCALE GENOMIC DNA]</scope>
    <source>
        <strain evidence="1 2">CCMP2467</strain>
    </source>
</reference>
<proteinExistence type="predicted"/>
<comment type="caution">
    <text evidence="1">The sequence shown here is derived from an EMBL/GenBank/DDBJ whole genome shotgun (WGS) entry which is preliminary data.</text>
</comment>
<gene>
    <name evidence="1" type="ORF">AK812_SmicGene25000</name>
</gene>
<evidence type="ECO:0000313" key="2">
    <source>
        <dbReference type="Proteomes" id="UP000186817"/>
    </source>
</evidence>
<dbReference type="EMBL" id="LSRX01000594">
    <property type="protein sequence ID" value="OLP93132.1"/>
    <property type="molecule type" value="Genomic_DNA"/>
</dbReference>
<name>A0A1Q9DDA5_SYMMI</name>
<evidence type="ECO:0000313" key="1">
    <source>
        <dbReference type="EMBL" id="OLP93132.1"/>
    </source>
</evidence>
<protein>
    <submittedName>
        <fullName evidence="1">Uncharacterized protein</fullName>
    </submittedName>
</protein>
<dbReference type="AlphaFoldDB" id="A0A1Q9DDA5"/>
<sequence length="93" mass="9626">MDPPDIAVTDRNVETEIVGEGVCVVGRVSRSGGRVVGGVELSIAECECREMVDKGLCDVGSVAEWRARACVSGVVGEVECRGVADGSRAMAEA</sequence>